<evidence type="ECO:0000313" key="4">
    <source>
        <dbReference type="Proteomes" id="UP001283361"/>
    </source>
</evidence>
<organism evidence="3 4">
    <name type="scientific">Elysia crispata</name>
    <name type="common">lettuce slug</name>
    <dbReference type="NCBI Taxonomy" id="231223"/>
    <lineage>
        <taxon>Eukaryota</taxon>
        <taxon>Metazoa</taxon>
        <taxon>Spiralia</taxon>
        <taxon>Lophotrochozoa</taxon>
        <taxon>Mollusca</taxon>
        <taxon>Gastropoda</taxon>
        <taxon>Heterobranchia</taxon>
        <taxon>Euthyneura</taxon>
        <taxon>Panpulmonata</taxon>
        <taxon>Sacoglossa</taxon>
        <taxon>Placobranchoidea</taxon>
        <taxon>Plakobranchidae</taxon>
        <taxon>Elysia</taxon>
    </lineage>
</organism>
<dbReference type="InterPro" id="IPR001584">
    <property type="entry name" value="Integrase_cat-core"/>
</dbReference>
<dbReference type="Gene3D" id="3.30.420.10">
    <property type="entry name" value="Ribonuclease H-like superfamily/Ribonuclease H"/>
    <property type="match status" value="1"/>
</dbReference>
<dbReference type="Pfam" id="PF00665">
    <property type="entry name" value="rve"/>
    <property type="match status" value="1"/>
</dbReference>
<dbReference type="InterPro" id="IPR036397">
    <property type="entry name" value="RNaseH_sf"/>
</dbReference>
<gene>
    <name evidence="3" type="ORF">RRG08_052333</name>
</gene>
<feature type="region of interest" description="Disordered" evidence="1">
    <location>
        <begin position="1"/>
        <end position="28"/>
    </location>
</feature>
<comment type="caution">
    <text evidence="3">The sequence shown here is derived from an EMBL/GenBank/DDBJ whole genome shotgun (WGS) entry which is preliminary data.</text>
</comment>
<dbReference type="InterPro" id="IPR041588">
    <property type="entry name" value="Integrase_H2C2"/>
</dbReference>
<dbReference type="Gene3D" id="1.10.340.70">
    <property type="match status" value="1"/>
</dbReference>
<dbReference type="PANTHER" id="PTHR37984:SF11">
    <property type="entry name" value="INTEGRASE CATALYTIC DOMAIN-CONTAINING PROTEIN"/>
    <property type="match status" value="1"/>
</dbReference>
<dbReference type="EMBL" id="JAWDGP010004295">
    <property type="protein sequence ID" value="KAK3765539.1"/>
    <property type="molecule type" value="Genomic_DNA"/>
</dbReference>
<dbReference type="FunFam" id="1.10.340.70:FF:000001">
    <property type="entry name" value="Retrovirus-related Pol polyprotein from transposon gypsy-like Protein"/>
    <property type="match status" value="1"/>
</dbReference>
<dbReference type="AlphaFoldDB" id="A0AAE1DCD6"/>
<evidence type="ECO:0000259" key="2">
    <source>
        <dbReference type="PROSITE" id="PS50994"/>
    </source>
</evidence>
<name>A0AAE1DCD6_9GAST</name>
<sequence length="367" mass="41778">MSNTDQGKDNPSDYLSRHPIMTTSTSSRQQKIAEEYIQHISIESVPKSLAEIAAEKLKDPTLQFAISCLHKNKWYQSHDTKNMQFDRDTLQSLEKVKSSLSTDKSGSILIKNNQLVIPRSLQHKCIDLAHEGHLGIMKTKQLIRQKIWFPGVDAMVEDKIKNCISCQSCTQTNTQEPLKMSPCPDSPWLEVSVDFYGPSPKGDYLLVIVDDFSRFPIVAFTSSTSAKSTIPILDKVFSEYGIPATLRSDNGLPFNSHEFSAFAKNLGFTQKNHTFMAQSKWHLRKVYEKYWQSSENISHRKQSSFLINYRQTPHSTTGQPPSLLMFGRQTRSKLPTTSTTPSHNQQTLYELTKLTDSFQKQKMKNSC</sequence>
<evidence type="ECO:0000313" key="3">
    <source>
        <dbReference type="EMBL" id="KAK3765539.1"/>
    </source>
</evidence>
<dbReference type="PANTHER" id="PTHR37984">
    <property type="entry name" value="PROTEIN CBG26694"/>
    <property type="match status" value="1"/>
</dbReference>
<reference evidence="3" key="1">
    <citation type="journal article" date="2023" name="G3 (Bethesda)">
        <title>A reference genome for the long-term kleptoplast-retaining sea slug Elysia crispata morphotype clarki.</title>
        <authorList>
            <person name="Eastman K.E."/>
            <person name="Pendleton A.L."/>
            <person name="Shaikh M.A."/>
            <person name="Suttiyut T."/>
            <person name="Ogas R."/>
            <person name="Tomko P."/>
            <person name="Gavelis G."/>
            <person name="Widhalm J.R."/>
            <person name="Wisecaver J.H."/>
        </authorList>
    </citation>
    <scope>NUCLEOTIDE SEQUENCE</scope>
    <source>
        <strain evidence="3">ECLA1</strain>
    </source>
</reference>
<dbReference type="PROSITE" id="PS50994">
    <property type="entry name" value="INTEGRASE"/>
    <property type="match status" value="1"/>
</dbReference>
<evidence type="ECO:0000256" key="1">
    <source>
        <dbReference type="SAM" id="MobiDB-lite"/>
    </source>
</evidence>
<dbReference type="Pfam" id="PF17921">
    <property type="entry name" value="Integrase_H2C2"/>
    <property type="match status" value="1"/>
</dbReference>
<dbReference type="InterPro" id="IPR012337">
    <property type="entry name" value="RNaseH-like_sf"/>
</dbReference>
<feature type="domain" description="Integrase catalytic" evidence="2">
    <location>
        <begin position="183"/>
        <end position="268"/>
    </location>
</feature>
<proteinExistence type="predicted"/>
<dbReference type="InterPro" id="IPR050951">
    <property type="entry name" value="Retrovirus_Pol_polyprotein"/>
</dbReference>
<dbReference type="GO" id="GO:0003676">
    <property type="term" value="F:nucleic acid binding"/>
    <property type="evidence" value="ECO:0007669"/>
    <property type="project" value="InterPro"/>
</dbReference>
<keyword evidence="4" id="KW-1185">Reference proteome</keyword>
<protein>
    <recommendedName>
        <fullName evidence="2">Integrase catalytic domain-containing protein</fullName>
    </recommendedName>
</protein>
<dbReference type="GO" id="GO:0015074">
    <property type="term" value="P:DNA integration"/>
    <property type="evidence" value="ECO:0007669"/>
    <property type="project" value="InterPro"/>
</dbReference>
<dbReference type="Proteomes" id="UP001283361">
    <property type="component" value="Unassembled WGS sequence"/>
</dbReference>
<feature type="compositionally biased region" description="Basic and acidic residues" evidence="1">
    <location>
        <begin position="1"/>
        <end position="11"/>
    </location>
</feature>
<dbReference type="SUPFAM" id="SSF53098">
    <property type="entry name" value="Ribonuclease H-like"/>
    <property type="match status" value="1"/>
</dbReference>
<accession>A0AAE1DCD6</accession>